<dbReference type="GO" id="GO:0016740">
    <property type="term" value="F:transferase activity"/>
    <property type="evidence" value="ECO:0007669"/>
    <property type="project" value="UniProtKB-KW"/>
</dbReference>
<dbReference type="eggNOG" id="COG1216">
    <property type="taxonomic scope" value="Bacteria"/>
</dbReference>
<dbReference type="CDD" id="cd04186">
    <property type="entry name" value="GT_2_like_c"/>
    <property type="match status" value="1"/>
</dbReference>
<dbReference type="SUPFAM" id="SSF53448">
    <property type="entry name" value="Nucleotide-diphospho-sugar transferases"/>
    <property type="match status" value="1"/>
</dbReference>
<dbReference type="InterPro" id="IPR029044">
    <property type="entry name" value="Nucleotide-diphossugar_trans"/>
</dbReference>
<dbReference type="PANTHER" id="PTHR43179">
    <property type="entry name" value="RHAMNOSYLTRANSFERASE WBBL"/>
    <property type="match status" value="1"/>
</dbReference>
<sequence length="295" mass="32171">MSTPIAVITVTYSPGTYLESFLDSIPGATERAAYVVLADNGSTDGVPEQQADKRENVEFFATGGNLGYGTAINRAVQHLKERKERGDIDGDFFVVSNPDVVFDPGSIDAMLECAQRWPGAATIGPRIREADGAAYPSARTVPTIRNGVGHALFGTIWPSNPWTKAYRDDDDLTTEHPAGWLSGSCLLVRWDAFDAIGGFDERYFMYMEDVDLGDRFGRAGYSNVLCPSAEITHAKGHAAGENPAAMLPAHHDSAYRFIADRHAAWWQAPLRLVVRIGLKMRACIAVYSARRGQAS</sequence>
<organism evidence="2 3">
    <name type="scientific">Corynebacterium durum F0235</name>
    <dbReference type="NCBI Taxonomy" id="1035195"/>
    <lineage>
        <taxon>Bacteria</taxon>
        <taxon>Bacillati</taxon>
        <taxon>Actinomycetota</taxon>
        <taxon>Actinomycetes</taxon>
        <taxon>Mycobacteriales</taxon>
        <taxon>Corynebacteriaceae</taxon>
        <taxon>Corynebacterium</taxon>
    </lineage>
</organism>
<reference evidence="2 3" key="1">
    <citation type="submission" date="2012-05" db="EMBL/GenBank/DDBJ databases">
        <authorList>
            <person name="Weinstock G."/>
            <person name="Sodergren E."/>
            <person name="Lobos E.A."/>
            <person name="Fulton L."/>
            <person name="Fulton R."/>
            <person name="Courtney L."/>
            <person name="Fronick C."/>
            <person name="O'Laughlin M."/>
            <person name="Godfrey J."/>
            <person name="Wilson R.M."/>
            <person name="Miner T."/>
            <person name="Farmer C."/>
            <person name="Delehaunty K."/>
            <person name="Cordes M."/>
            <person name="Minx P."/>
            <person name="Tomlinson C."/>
            <person name="Chen J."/>
            <person name="Wollam A."/>
            <person name="Pepin K.H."/>
            <person name="Bhonagiri V."/>
            <person name="Zhang X."/>
            <person name="Suruliraj S."/>
            <person name="Warren W."/>
            <person name="Mitreva M."/>
            <person name="Mardis E.R."/>
            <person name="Wilson R.K."/>
        </authorList>
    </citation>
    <scope>NUCLEOTIDE SEQUENCE [LARGE SCALE GENOMIC DNA]</scope>
    <source>
        <strain evidence="2 3">F0235</strain>
    </source>
</reference>
<gene>
    <name evidence="2" type="ORF">HMPREF9997_02710</name>
</gene>
<proteinExistence type="predicted"/>
<comment type="caution">
    <text evidence="2">The sequence shown here is derived from an EMBL/GenBank/DDBJ whole genome shotgun (WGS) entry which is preliminary data.</text>
</comment>
<feature type="domain" description="Glycosyltransferase 2-like" evidence="1">
    <location>
        <begin position="7"/>
        <end position="177"/>
    </location>
</feature>
<keyword evidence="2" id="KW-0808">Transferase</keyword>
<dbReference type="Pfam" id="PF00535">
    <property type="entry name" value="Glycos_transf_2"/>
    <property type="match status" value="1"/>
</dbReference>
<dbReference type="InterPro" id="IPR001173">
    <property type="entry name" value="Glyco_trans_2-like"/>
</dbReference>
<evidence type="ECO:0000259" key="1">
    <source>
        <dbReference type="Pfam" id="PF00535"/>
    </source>
</evidence>
<accession>L1M8S9</accession>
<dbReference type="Gene3D" id="3.90.550.10">
    <property type="entry name" value="Spore Coat Polysaccharide Biosynthesis Protein SpsA, Chain A"/>
    <property type="match status" value="1"/>
</dbReference>
<dbReference type="AlphaFoldDB" id="L1M8S9"/>
<dbReference type="PANTHER" id="PTHR43179:SF7">
    <property type="entry name" value="RHAMNOSYLTRANSFERASE WBBL"/>
    <property type="match status" value="1"/>
</dbReference>
<name>L1M8S9_9CORY</name>
<dbReference type="RefSeq" id="WP_006062513.1">
    <property type="nucleotide sequence ID" value="NZ_KB290826.1"/>
</dbReference>
<dbReference type="STRING" id="1035195.HMPREF9997_02710"/>
<dbReference type="HOGENOM" id="CLU_023845_0_0_11"/>
<protein>
    <submittedName>
        <fullName evidence="2">Glycosyltransferase, group 2 family protein</fullName>
    </submittedName>
</protein>
<dbReference type="GeneID" id="84896244"/>
<keyword evidence="3" id="KW-1185">Reference proteome</keyword>
<dbReference type="Proteomes" id="UP000010445">
    <property type="component" value="Unassembled WGS sequence"/>
</dbReference>
<evidence type="ECO:0000313" key="3">
    <source>
        <dbReference type="Proteomes" id="UP000010445"/>
    </source>
</evidence>
<dbReference type="PATRIC" id="fig|1035195.3.peg.2426"/>
<evidence type="ECO:0000313" key="2">
    <source>
        <dbReference type="EMBL" id="EKX87384.1"/>
    </source>
</evidence>
<dbReference type="EMBL" id="AMEM01000044">
    <property type="protein sequence ID" value="EKX87384.1"/>
    <property type="molecule type" value="Genomic_DNA"/>
</dbReference>